<dbReference type="Proteomes" id="UP000054908">
    <property type="component" value="Unassembled WGS sequence"/>
</dbReference>
<reference evidence="2 3" key="1">
    <citation type="submission" date="2015-11" db="EMBL/GenBank/DDBJ databases">
        <title>Genomic analysis of 38 Legionella species identifies large and diverse effector repertoires.</title>
        <authorList>
            <person name="Burstein D."/>
            <person name="Amaro F."/>
            <person name="Zusman T."/>
            <person name="Lifshitz Z."/>
            <person name="Cohen O."/>
            <person name="Gilbert J.A."/>
            <person name="Pupko T."/>
            <person name="Shuman H.A."/>
            <person name="Segal G."/>
        </authorList>
    </citation>
    <scope>NUCLEOTIDE SEQUENCE [LARGE SCALE GENOMIC DNA]</scope>
    <source>
        <strain evidence="2 3">PX-1-G2-E2</strain>
    </source>
</reference>
<sequence>MAEQIPINPSVLKWAREKAGYTLEEECKKNSKHEEWENGVSYPTYSQLEKLSVHYNRPLAIFFFPSPPEERDLEKSFRALSQEDIYTLSPHIRYLFRKATAFQIYLKELFQSEYEKQKEKVSWLNFKSTNSTYDLAQKVRFILGVTIEEQVKWKNSEQALEEWRNVLAEHGVYVFKEAFKNNKISGFCIYDQMFPIIFLNSSMSKNRQIFTLFHEIAHLIYKENYLDVFAGEFWGLEFSDPANIEVKCNSFAANFLIPNDSFITQVKNKTFTDNDLLGLAEHYKVSKDVIWRKLLSLQFINKEEYKSKIKSWKDDNTVSNSKESSGHYYYTQLSYLGKSYFSKILENYHQGVISIEKAADYANVKPKSFISMEEYYLAKV</sequence>
<dbReference type="InterPro" id="IPR052345">
    <property type="entry name" value="Rad_response_metalloprotease"/>
</dbReference>
<keyword evidence="3" id="KW-1185">Reference proteome</keyword>
<dbReference type="OrthoDB" id="9796786at2"/>
<proteinExistence type="predicted"/>
<accession>A0A0W0VXU3</accession>
<comment type="caution">
    <text evidence="2">The sequence shown here is derived from an EMBL/GenBank/DDBJ whole genome shotgun (WGS) entry which is preliminary data.</text>
</comment>
<protein>
    <submittedName>
        <fullName evidence="2">Putative transcriptional regulator (Helix-turn-helix motif, XRE-like)</fullName>
    </submittedName>
</protein>
<dbReference type="PATRIC" id="fig|466.6.peg.2163"/>
<dbReference type="STRING" id="466.Lmac_2041"/>
<organism evidence="2 3">
    <name type="scientific">Legionella maceachernii</name>
    <dbReference type="NCBI Taxonomy" id="466"/>
    <lineage>
        <taxon>Bacteria</taxon>
        <taxon>Pseudomonadati</taxon>
        <taxon>Pseudomonadota</taxon>
        <taxon>Gammaproteobacteria</taxon>
        <taxon>Legionellales</taxon>
        <taxon>Legionellaceae</taxon>
        <taxon>Legionella</taxon>
    </lineage>
</organism>
<dbReference type="InterPro" id="IPR001387">
    <property type="entry name" value="Cro/C1-type_HTH"/>
</dbReference>
<dbReference type="PROSITE" id="PS50943">
    <property type="entry name" value="HTH_CROC1"/>
    <property type="match status" value="1"/>
</dbReference>
<dbReference type="Gene3D" id="1.10.10.2910">
    <property type="match status" value="1"/>
</dbReference>
<dbReference type="AlphaFoldDB" id="A0A0W0VXU3"/>
<dbReference type="RefSeq" id="WP_058452794.1">
    <property type="nucleotide sequence ID" value="NZ_CAAAIB010000013.1"/>
</dbReference>
<dbReference type="Pfam" id="PF06114">
    <property type="entry name" value="Peptidase_M78"/>
    <property type="match status" value="1"/>
</dbReference>
<feature type="domain" description="HTH cro/C1-type" evidence="1">
    <location>
        <begin position="36"/>
        <end position="62"/>
    </location>
</feature>
<name>A0A0W0VXU3_9GAMM</name>
<evidence type="ECO:0000313" key="2">
    <source>
        <dbReference type="EMBL" id="KTD25063.1"/>
    </source>
</evidence>
<dbReference type="PANTHER" id="PTHR43236">
    <property type="entry name" value="ANTITOXIN HIGA1"/>
    <property type="match status" value="1"/>
</dbReference>
<dbReference type="PANTHER" id="PTHR43236:SF2">
    <property type="entry name" value="BLL0069 PROTEIN"/>
    <property type="match status" value="1"/>
</dbReference>
<dbReference type="InterPro" id="IPR010359">
    <property type="entry name" value="IrrE_HExxH"/>
</dbReference>
<evidence type="ECO:0000313" key="3">
    <source>
        <dbReference type="Proteomes" id="UP000054908"/>
    </source>
</evidence>
<gene>
    <name evidence="2" type="ORF">Lmac_2041</name>
</gene>
<dbReference type="EMBL" id="LNYL01000045">
    <property type="protein sequence ID" value="KTD25063.1"/>
    <property type="molecule type" value="Genomic_DNA"/>
</dbReference>
<evidence type="ECO:0000259" key="1">
    <source>
        <dbReference type="PROSITE" id="PS50943"/>
    </source>
</evidence>